<feature type="domain" description="EamA" evidence="7">
    <location>
        <begin position="171"/>
        <end position="305"/>
    </location>
</feature>
<dbReference type="GO" id="GO:0022857">
    <property type="term" value="F:transmembrane transporter activity"/>
    <property type="evidence" value="ECO:0007669"/>
    <property type="project" value="InterPro"/>
</dbReference>
<feature type="transmembrane region" description="Helical" evidence="6">
    <location>
        <begin position="197"/>
        <end position="218"/>
    </location>
</feature>
<sequence>MECVNVGLNTLYKAATLQGMSYHVFMVYCYAVAALILLPAPFFSYRSSVLPPVNFSIVSKTFLLAIIGFMSQILGYAGIIYSSPTLSSAISNLLPGFTFILAVIFRMETLSFSNKGTRAKFLGTIVSITGAFVVTLYKGPEVIQNLSSSHSHSPSASLGSTQDNWAIGGLLCTSQNVLVALWFIVQIQVLKEYPSELTVVFFYNLIVSMLSAIAGAFTEPDSSAWRIKPDIALASILCSGVLSSCLNNSVHAWALHMKGPLYVAMFKPLSIAIAVVMGIMFLGDNLYLGSVIGASIISIGFYMVMWGKAKVDALTDQVLHGRGHGVQVNQSSSSDLTWCQHSTRKRPGLGLISMVIAVIMFLGEMLQIGSRYFGLSHELVYDVQPFKECIVKYEILTTSPQENCLKSCEAEQVLLEVNKVSGKKQHELRYAFTCSPDASFSSSFTSPSFSCSFLFSSSTLSPNNLDGSKMKLQLEY</sequence>
<comment type="subcellular location">
    <subcellularLocation>
        <location evidence="1">Membrane</location>
        <topology evidence="1">Multi-pass membrane protein</topology>
    </subcellularLocation>
</comment>
<dbReference type="STRING" id="35608.A0A2U1NNU4"/>
<evidence type="ECO:0000313" key="9">
    <source>
        <dbReference type="Proteomes" id="UP000245207"/>
    </source>
</evidence>
<dbReference type="InterPro" id="IPR037185">
    <property type="entry name" value="EmrE-like"/>
</dbReference>
<dbReference type="InterPro" id="IPR000620">
    <property type="entry name" value="EamA_dom"/>
</dbReference>
<feature type="transmembrane region" description="Helical" evidence="6">
    <location>
        <begin position="348"/>
        <end position="366"/>
    </location>
</feature>
<organism evidence="8 9">
    <name type="scientific">Artemisia annua</name>
    <name type="common">Sweet wormwood</name>
    <dbReference type="NCBI Taxonomy" id="35608"/>
    <lineage>
        <taxon>Eukaryota</taxon>
        <taxon>Viridiplantae</taxon>
        <taxon>Streptophyta</taxon>
        <taxon>Embryophyta</taxon>
        <taxon>Tracheophyta</taxon>
        <taxon>Spermatophyta</taxon>
        <taxon>Magnoliopsida</taxon>
        <taxon>eudicotyledons</taxon>
        <taxon>Gunneridae</taxon>
        <taxon>Pentapetalae</taxon>
        <taxon>asterids</taxon>
        <taxon>campanulids</taxon>
        <taxon>Asterales</taxon>
        <taxon>Asteraceae</taxon>
        <taxon>Asteroideae</taxon>
        <taxon>Anthemideae</taxon>
        <taxon>Artemisiinae</taxon>
        <taxon>Artemisia</taxon>
    </lineage>
</organism>
<feature type="transmembrane region" description="Helical" evidence="6">
    <location>
        <begin position="61"/>
        <end position="83"/>
    </location>
</feature>
<keyword evidence="3 6" id="KW-0812">Transmembrane</keyword>
<accession>A0A2U1NNU4</accession>
<reference evidence="8 9" key="1">
    <citation type="journal article" date="2018" name="Mol. Plant">
        <title>The genome of Artemisia annua provides insight into the evolution of Asteraceae family and artemisinin biosynthesis.</title>
        <authorList>
            <person name="Shen Q."/>
            <person name="Zhang L."/>
            <person name="Liao Z."/>
            <person name="Wang S."/>
            <person name="Yan T."/>
            <person name="Shi P."/>
            <person name="Liu M."/>
            <person name="Fu X."/>
            <person name="Pan Q."/>
            <person name="Wang Y."/>
            <person name="Lv Z."/>
            <person name="Lu X."/>
            <person name="Zhang F."/>
            <person name="Jiang W."/>
            <person name="Ma Y."/>
            <person name="Chen M."/>
            <person name="Hao X."/>
            <person name="Li L."/>
            <person name="Tang Y."/>
            <person name="Lv G."/>
            <person name="Zhou Y."/>
            <person name="Sun X."/>
            <person name="Brodelius P.E."/>
            <person name="Rose J.K.C."/>
            <person name="Tang K."/>
        </authorList>
    </citation>
    <scope>NUCLEOTIDE SEQUENCE [LARGE SCALE GENOMIC DNA]</scope>
    <source>
        <strain evidence="9">cv. Huhao1</strain>
        <tissue evidence="8">Leaf</tissue>
    </source>
</reference>
<dbReference type="GO" id="GO:0016020">
    <property type="term" value="C:membrane"/>
    <property type="evidence" value="ECO:0007669"/>
    <property type="project" value="UniProtKB-SubCell"/>
</dbReference>
<evidence type="ECO:0000256" key="5">
    <source>
        <dbReference type="ARBA" id="ARBA00023136"/>
    </source>
</evidence>
<proteinExistence type="inferred from homology"/>
<evidence type="ECO:0000256" key="6">
    <source>
        <dbReference type="SAM" id="Phobius"/>
    </source>
</evidence>
<dbReference type="Pfam" id="PF00892">
    <property type="entry name" value="EamA"/>
    <property type="match status" value="1"/>
</dbReference>
<evidence type="ECO:0000313" key="8">
    <source>
        <dbReference type="EMBL" id="PWA75138.1"/>
    </source>
</evidence>
<dbReference type="SUPFAM" id="SSF103481">
    <property type="entry name" value="Multidrug resistance efflux transporter EmrE"/>
    <property type="match status" value="2"/>
</dbReference>
<dbReference type="EMBL" id="PKPP01002457">
    <property type="protein sequence ID" value="PWA75138.1"/>
    <property type="molecule type" value="Genomic_DNA"/>
</dbReference>
<evidence type="ECO:0000256" key="4">
    <source>
        <dbReference type="ARBA" id="ARBA00022989"/>
    </source>
</evidence>
<keyword evidence="4 6" id="KW-1133">Transmembrane helix</keyword>
<dbReference type="OrthoDB" id="1728340at2759"/>
<evidence type="ECO:0000259" key="7">
    <source>
        <dbReference type="Pfam" id="PF00892"/>
    </source>
</evidence>
<dbReference type="Proteomes" id="UP000245207">
    <property type="component" value="Unassembled WGS sequence"/>
</dbReference>
<name>A0A2U1NNU4_ARTAN</name>
<evidence type="ECO:0000256" key="1">
    <source>
        <dbReference type="ARBA" id="ARBA00004141"/>
    </source>
</evidence>
<evidence type="ECO:0000256" key="2">
    <source>
        <dbReference type="ARBA" id="ARBA00007635"/>
    </source>
</evidence>
<feature type="transmembrane region" description="Helical" evidence="6">
    <location>
        <begin position="261"/>
        <end position="281"/>
    </location>
</feature>
<comment type="similarity">
    <text evidence="2">Belongs to the drug/metabolite transporter (DMT) superfamily. Plant drug/metabolite exporter (P-DME) (TC 2.A.7.4) family.</text>
</comment>
<keyword evidence="5 6" id="KW-0472">Membrane</keyword>
<feature type="transmembrane region" description="Helical" evidence="6">
    <location>
        <begin position="89"/>
        <end position="107"/>
    </location>
</feature>
<evidence type="ECO:0000256" key="3">
    <source>
        <dbReference type="ARBA" id="ARBA00022692"/>
    </source>
</evidence>
<comment type="caution">
    <text evidence="8">The sequence shown here is derived from an EMBL/GenBank/DDBJ whole genome shotgun (WGS) entry which is preliminary data.</text>
</comment>
<protein>
    <submittedName>
        <fullName evidence="8">Nodulin MtN21 /EamA-like transporter family protein</fullName>
    </submittedName>
</protein>
<gene>
    <name evidence="8" type="ORF">CTI12_AA223020</name>
</gene>
<dbReference type="PANTHER" id="PTHR31218">
    <property type="entry name" value="WAT1-RELATED PROTEIN"/>
    <property type="match status" value="1"/>
</dbReference>
<feature type="transmembrane region" description="Helical" evidence="6">
    <location>
        <begin position="20"/>
        <end position="40"/>
    </location>
</feature>
<dbReference type="AlphaFoldDB" id="A0A2U1NNU4"/>
<feature type="transmembrane region" description="Helical" evidence="6">
    <location>
        <begin position="230"/>
        <end position="249"/>
    </location>
</feature>
<dbReference type="InterPro" id="IPR030184">
    <property type="entry name" value="WAT1-related"/>
</dbReference>
<feature type="transmembrane region" description="Helical" evidence="6">
    <location>
        <begin position="287"/>
        <end position="305"/>
    </location>
</feature>
<keyword evidence="9" id="KW-1185">Reference proteome</keyword>
<feature type="transmembrane region" description="Helical" evidence="6">
    <location>
        <begin position="165"/>
        <end position="185"/>
    </location>
</feature>